<dbReference type="InterPro" id="IPR000477">
    <property type="entry name" value="RT_dom"/>
</dbReference>
<keyword evidence="13" id="KW-0233">DNA recombination</keyword>
<organism evidence="19 20">
    <name type="scientific">Hemibagrus guttatus</name>
    <dbReference type="NCBI Taxonomy" id="175788"/>
    <lineage>
        <taxon>Eukaryota</taxon>
        <taxon>Metazoa</taxon>
        <taxon>Chordata</taxon>
        <taxon>Craniata</taxon>
        <taxon>Vertebrata</taxon>
        <taxon>Euteleostomi</taxon>
        <taxon>Actinopterygii</taxon>
        <taxon>Neopterygii</taxon>
        <taxon>Teleostei</taxon>
        <taxon>Ostariophysi</taxon>
        <taxon>Siluriformes</taxon>
        <taxon>Bagridae</taxon>
        <taxon>Hemibagrus</taxon>
    </lineage>
</organism>
<dbReference type="Pfam" id="PF00665">
    <property type="entry name" value="rve"/>
    <property type="match status" value="1"/>
</dbReference>
<dbReference type="PANTHER" id="PTHR37984:SF5">
    <property type="entry name" value="PROTEIN NYNRIN-LIKE"/>
    <property type="match status" value="1"/>
</dbReference>
<evidence type="ECO:0000259" key="17">
    <source>
        <dbReference type="PROSITE" id="PS50878"/>
    </source>
</evidence>
<dbReference type="InterPro" id="IPR012337">
    <property type="entry name" value="RNaseH-like_sf"/>
</dbReference>
<dbReference type="InterPro" id="IPR050951">
    <property type="entry name" value="Retrovirus_Pol_polyprotein"/>
</dbReference>
<dbReference type="GO" id="GO:0003677">
    <property type="term" value="F:DNA binding"/>
    <property type="evidence" value="ECO:0007669"/>
    <property type="project" value="UniProtKB-KW"/>
</dbReference>
<dbReference type="SUPFAM" id="SSF54160">
    <property type="entry name" value="Chromo domain-like"/>
    <property type="match status" value="1"/>
</dbReference>
<dbReference type="Gene3D" id="3.30.420.10">
    <property type="entry name" value="Ribonuclease H-like superfamily/Ribonuclease H"/>
    <property type="match status" value="1"/>
</dbReference>
<dbReference type="PANTHER" id="PTHR37984">
    <property type="entry name" value="PROTEIN CBG26694"/>
    <property type="match status" value="1"/>
</dbReference>
<dbReference type="PROSITE" id="PS50878">
    <property type="entry name" value="RT_POL"/>
    <property type="match status" value="1"/>
</dbReference>
<dbReference type="GO" id="GO:0046872">
    <property type="term" value="F:metal ion binding"/>
    <property type="evidence" value="ECO:0007669"/>
    <property type="project" value="UniProtKB-KW"/>
</dbReference>
<dbReference type="CDD" id="cd01647">
    <property type="entry name" value="RT_LTR"/>
    <property type="match status" value="1"/>
</dbReference>
<dbReference type="Gene3D" id="1.10.340.70">
    <property type="match status" value="1"/>
</dbReference>
<dbReference type="Pfam" id="PF00078">
    <property type="entry name" value="RVT_1"/>
    <property type="match status" value="1"/>
</dbReference>
<keyword evidence="6" id="KW-0064">Aspartyl protease</keyword>
<evidence type="ECO:0000256" key="7">
    <source>
        <dbReference type="ARBA" id="ARBA00022801"/>
    </source>
</evidence>
<dbReference type="FunFam" id="3.30.420.10:FF:000032">
    <property type="entry name" value="Retrovirus-related Pol polyprotein from transposon 297-like Protein"/>
    <property type="match status" value="1"/>
</dbReference>
<dbReference type="Pfam" id="PF17921">
    <property type="entry name" value="Integrase_H2C2"/>
    <property type="match status" value="1"/>
</dbReference>
<protein>
    <recommendedName>
        <fullName evidence="15">Gypsy retrotransposon integrase-like protein 1</fullName>
        <ecNumber evidence="3">3.1.26.4</ecNumber>
    </recommendedName>
</protein>
<keyword evidence="12" id="KW-0238">DNA-binding</keyword>
<keyword evidence="20" id="KW-1185">Reference proteome</keyword>
<evidence type="ECO:0000256" key="13">
    <source>
        <dbReference type="ARBA" id="ARBA00023172"/>
    </source>
</evidence>
<comment type="similarity">
    <text evidence="2">Belongs to the beta type-B retroviral polymerase family. HERV class-II K(HML-2) pol subfamily.</text>
</comment>
<feature type="domain" description="Integrase catalytic" evidence="18">
    <location>
        <begin position="556"/>
        <end position="715"/>
    </location>
</feature>
<dbReference type="InterPro" id="IPR001584">
    <property type="entry name" value="Integrase_cat-core"/>
</dbReference>
<feature type="non-terminal residue" evidence="19">
    <location>
        <position position="844"/>
    </location>
</feature>
<dbReference type="EC" id="3.1.26.4" evidence="3"/>
<keyword evidence="14" id="KW-0511">Multifunctional enzyme</keyword>
<reference evidence="19" key="1">
    <citation type="submission" date="2023-06" db="EMBL/GenBank/DDBJ databases">
        <title>Male Hemibagrus guttatus genome.</title>
        <authorList>
            <person name="Bian C."/>
        </authorList>
    </citation>
    <scope>NUCLEOTIDE SEQUENCE</scope>
    <source>
        <strain evidence="19">Male_cb2023</strain>
        <tissue evidence="19">Muscle</tissue>
    </source>
</reference>
<dbReference type="Proteomes" id="UP001274896">
    <property type="component" value="Unassembled WGS sequence"/>
</dbReference>
<dbReference type="GO" id="GO:0004190">
    <property type="term" value="F:aspartic-type endopeptidase activity"/>
    <property type="evidence" value="ECO:0007669"/>
    <property type="project" value="UniProtKB-KW"/>
</dbReference>
<gene>
    <name evidence="19" type="ORF">QTP70_014370</name>
</gene>
<evidence type="ECO:0000256" key="2">
    <source>
        <dbReference type="ARBA" id="ARBA00010879"/>
    </source>
</evidence>
<dbReference type="PROSITE" id="PS50994">
    <property type="entry name" value="INTEGRASE"/>
    <property type="match status" value="1"/>
</dbReference>
<accession>A0AAE0V6K0</accession>
<evidence type="ECO:0000259" key="18">
    <source>
        <dbReference type="PROSITE" id="PS50994"/>
    </source>
</evidence>
<evidence type="ECO:0000256" key="3">
    <source>
        <dbReference type="ARBA" id="ARBA00012180"/>
    </source>
</evidence>
<dbReference type="FunFam" id="1.10.340.70:FF:000001">
    <property type="entry name" value="Retrovirus-related Pol polyprotein from transposon gypsy-like Protein"/>
    <property type="match status" value="1"/>
</dbReference>
<evidence type="ECO:0000313" key="20">
    <source>
        <dbReference type="Proteomes" id="UP001274896"/>
    </source>
</evidence>
<dbReference type="GO" id="GO:0003964">
    <property type="term" value="F:RNA-directed DNA polymerase activity"/>
    <property type="evidence" value="ECO:0007669"/>
    <property type="project" value="UniProtKB-KW"/>
</dbReference>
<dbReference type="InterPro" id="IPR016197">
    <property type="entry name" value="Chromo-like_dom_sf"/>
</dbReference>
<dbReference type="InterPro" id="IPR043128">
    <property type="entry name" value="Rev_trsase/Diguanyl_cyclase"/>
</dbReference>
<feature type="domain" description="Chromo" evidence="16">
    <location>
        <begin position="814"/>
        <end position="844"/>
    </location>
</feature>
<comment type="caution">
    <text evidence="19">The sequence shown here is derived from an EMBL/GenBank/DDBJ whole genome shotgun (WGS) entry which is preliminary data.</text>
</comment>
<dbReference type="Gene3D" id="3.10.10.10">
    <property type="entry name" value="HIV Type 1 Reverse Transcriptase, subunit A, domain 1"/>
    <property type="match status" value="1"/>
</dbReference>
<evidence type="ECO:0000259" key="16">
    <source>
        <dbReference type="PROSITE" id="PS50013"/>
    </source>
</evidence>
<dbReference type="InterPro" id="IPR000953">
    <property type="entry name" value="Chromo/chromo_shadow_dom"/>
</dbReference>
<dbReference type="FunFam" id="3.30.70.270:FF:000020">
    <property type="entry name" value="Transposon Tf2-6 polyprotein-like Protein"/>
    <property type="match status" value="1"/>
</dbReference>
<dbReference type="SUPFAM" id="SSF56672">
    <property type="entry name" value="DNA/RNA polymerases"/>
    <property type="match status" value="1"/>
</dbReference>
<keyword evidence="10" id="KW-0695">RNA-directed DNA polymerase</keyword>
<keyword evidence="5" id="KW-0479">Metal-binding</keyword>
<evidence type="ECO:0000256" key="1">
    <source>
        <dbReference type="ARBA" id="ARBA00004123"/>
    </source>
</evidence>
<dbReference type="GO" id="GO:0006310">
    <property type="term" value="P:DNA recombination"/>
    <property type="evidence" value="ECO:0007669"/>
    <property type="project" value="UniProtKB-KW"/>
</dbReference>
<dbReference type="InterPro" id="IPR056924">
    <property type="entry name" value="SH3_Tf2-1"/>
</dbReference>
<keyword evidence="11" id="KW-0239">DNA-directed DNA polymerase</keyword>
<keyword evidence="4" id="KW-0645">Protease</keyword>
<dbReference type="GO" id="GO:0005634">
    <property type="term" value="C:nucleus"/>
    <property type="evidence" value="ECO:0007669"/>
    <property type="project" value="UniProtKB-SubCell"/>
</dbReference>
<dbReference type="CDD" id="cd09274">
    <property type="entry name" value="RNase_HI_RT_Ty3"/>
    <property type="match status" value="1"/>
</dbReference>
<name>A0AAE0V6K0_9TELE</name>
<evidence type="ECO:0000256" key="4">
    <source>
        <dbReference type="ARBA" id="ARBA00022670"/>
    </source>
</evidence>
<keyword evidence="9" id="KW-0229">DNA integration</keyword>
<dbReference type="Gene3D" id="2.40.50.40">
    <property type="match status" value="1"/>
</dbReference>
<dbReference type="InterPro" id="IPR041588">
    <property type="entry name" value="Integrase_H2C2"/>
</dbReference>
<evidence type="ECO:0000256" key="10">
    <source>
        <dbReference type="ARBA" id="ARBA00022918"/>
    </source>
</evidence>
<evidence type="ECO:0000256" key="14">
    <source>
        <dbReference type="ARBA" id="ARBA00023268"/>
    </source>
</evidence>
<dbReference type="AlphaFoldDB" id="A0AAE0V6K0"/>
<dbReference type="InterPro" id="IPR043502">
    <property type="entry name" value="DNA/RNA_pol_sf"/>
</dbReference>
<evidence type="ECO:0000256" key="15">
    <source>
        <dbReference type="ARBA" id="ARBA00039658"/>
    </source>
</evidence>
<dbReference type="SUPFAM" id="SSF53098">
    <property type="entry name" value="Ribonuclease H-like"/>
    <property type="match status" value="1"/>
</dbReference>
<evidence type="ECO:0000256" key="9">
    <source>
        <dbReference type="ARBA" id="ARBA00022908"/>
    </source>
</evidence>
<dbReference type="InterPro" id="IPR041577">
    <property type="entry name" value="RT_RNaseH_2"/>
</dbReference>
<comment type="subcellular location">
    <subcellularLocation>
        <location evidence="1">Nucleus</location>
    </subcellularLocation>
</comment>
<dbReference type="PROSITE" id="PS50013">
    <property type="entry name" value="CHROMO_2"/>
    <property type="match status" value="1"/>
</dbReference>
<dbReference type="GO" id="GO:0015074">
    <property type="term" value="P:DNA integration"/>
    <property type="evidence" value="ECO:0007669"/>
    <property type="project" value="UniProtKB-KW"/>
</dbReference>
<dbReference type="Pfam" id="PF24626">
    <property type="entry name" value="SH3_Tf2-1"/>
    <property type="match status" value="1"/>
</dbReference>
<keyword evidence="11" id="KW-0808">Transferase</keyword>
<dbReference type="EMBL" id="JAUCMX010000008">
    <property type="protein sequence ID" value="KAK3537566.1"/>
    <property type="molecule type" value="Genomic_DNA"/>
</dbReference>
<dbReference type="InterPro" id="IPR036397">
    <property type="entry name" value="RNaseH_sf"/>
</dbReference>
<proteinExistence type="inferred from homology"/>
<evidence type="ECO:0000256" key="8">
    <source>
        <dbReference type="ARBA" id="ARBA00022842"/>
    </source>
</evidence>
<sequence>PLTIPGHPPQEYTEFWEVFSEERAGRLPAHQPWDCAIDLLPNASPPRGRVYPLSLPESKAMEEYIETALAAGHIRPSTSPAAAEFFFVGQKDGGLRPCIDYRGLNAVTIPYPYPLPLVPAALEQLRGVRIFTKLDLRSAYNLVRIKKGDEWKTAFHTTHGHYEYRVMPFGLTNAPAVFQALINGVFQDLLGKWVIAYIDDILVYSASPEEHVLHVREVLSRLQQYHLYVKLEKCEFHRSTVTFLGYVVSRQDVEMDVVKVRVVTDWRAPTTVPELQRFLGFANFYRRFIRNYSSVAGPLTSLLRGKPKRLAWTDQAQAAFQQLKDCFTTAPILRHPDPDLPFVVEVDASSSGLGAVHSQHHGEPGNIHPCAFYSRKLTTAEANYDVGNRKLLAIKAALEEWRHWLEGARHPFQVLTNHRNLEYLRGAKRLNPRQARADEPVLTEPILPPTAILAPVRWNFVEEIQRTHAEEPPPAGCPPTKIFVPPQFRTQVMQWVHEAPSSGHPGVRRSTQLVRRWFWWPSLALDVERHVQACPSCAQARTSRQLPEGLLEPLPIPQRPWSHLSVDFLTDLPDSGGYTVVLVVVDRFLKGCKLIPLKGLPSAMQTAEALFVHVFRNFGLPEDIVSDWRSQFTSRVWGSLCARLGIGVSLSSSYHPQSNGQAERLNQEIGRFLRSYCSREQHRWSEFLPWAEYAQNSLIHSSTGLMPFQCVLGYQPPLFPWSGELSDVGQKFWLSTRNLRLKLPCLKLSPKFIGPFEIVRQVNPVAYRLQLPAAYRICPTFHVSLLKPAHPLAGEVPDGGEPPPPLDVEGSPAYRVRALLDSRRVRSRLQYLVDWEGYGVEEHS</sequence>
<dbReference type="GO" id="GO:0003887">
    <property type="term" value="F:DNA-directed DNA polymerase activity"/>
    <property type="evidence" value="ECO:0007669"/>
    <property type="project" value="UniProtKB-KW"/>
</dbReference>
<dbReference type="Gene3D" id="3.30.70.270">
    <property type="match status" value="2"/>
</dbReference>
<evidence type="ECO:0000256" key="11">
    <source>
        <dbReference type="ARBA" id="ARBA00022932"/>
    </source>
</evidence>
<keyword evidence="7" id="KW-0378">Hydrolase</keyword>
<dbReference type="Pfam" id="PF17919">
    <property type="entry name" value="RT_RNaseH_2"/>
    <property type="match status" value="1"/>
</dbReference>
<dbReference type="GO" id="GO:0006508">
    <property type="term" value="P:proteolysis"/>
    <property type="evidence" value="ECO:0007669"/>
    <property type="project" value="UniProtKB-KW"/>
</dbReference>
<evidence type="ECO:0000313" key="19">
    <source>
        <dbReference type="EMBL" id="KAK3537566.1"/>
    </source>
</evidence>
<evidence type="ECO:0000256" key="6">
    <source>
        <dbReference type="ARBA" id="ARBA00022750"/>
    </source>
</evidence>
<evidence type="ECO:0000256" key="5">
    <source>
        <dbReference type="ARBA" id="ARBA00022723"/>
    </source>
</evidence>
<keyword evidence="8" id="KW-0460">Magnesium</keyword>
<feature type="domain" description="Reverse transcriptase" evidence="17">
    <location>
        <begin position="69"/>
        <end position="248"/>
    </location>
</feature>
<keyword evidence="11" id="KW-0548">Nucleotidyltransferase</keyword>
<evidence type="ECO:0000256" key="12">
    <source>
        <dbReference type="ARBA" id="ARBA00023125"/>
    </source>
</evidence>
<dbReference type="GO" id="GO:0004523">
    <property type="term" value="F:RNA-DNA hybrid ribonuclease activity"/>
    <property type="evidence" value="ECO:0007669"/>
    <property type="project" value="UniProtKB-EC"/>
</dbReference>